<organism evidence="3 4">
    <name type="scientific">Thermomicrobium roseum (strain ATCC 27502 / DSM 5159 / P-2)</name>
    <dbReference type="NCBI Taxonomy" id="309801"/>
    <lineage>
        <taxon>Bacteria</taxon>
        <taxon>Pseudomonadati</taxon>
        <taxon>Thermomicrobiota</taxon>
        <taxon>Thermomicrobia</taxon>
        <taxon>Thermomicrobiales</taxon>
        <taxon>Thermomicrobiaceae</taxon>
        <taxon>Thermomicrobium</taxon>
    </lineage>
</organism>
<dbReference type="STRING" id="309801.trd_0555"/>
<dbReference type="RefSeq" id="WP_012641959.1">
    <property type="nucleotide sequence ID" value="NC_011959.1"/>
</dbReference>
<evidence type="ECO:0000256" key="1">
    <source>
        <dbReference type="SAM" id="MobiDB-lite"/>
    </source>
</evidence>
<keyword evidence="2" id="KW-1133">Transmembrane helix</keyword>
<dbReference type="Proteomes" id="UP000000447">
    <property type="component" value="Chromosome"/>
</dbReference>
<protein>
    <submittedName>
        <fullName evidence="3">Uncharacterized protein</fullName>
    </submittedName>
</protein>
<evidence type="ECO:0000256" key="2">
    <source>
        <dbReference type="SAM" id="Phobius"/>
    </source>
</evidence>
<gene>
    <name evidence="3" type="ordered locus">trd_0555</name>
</gene>
<evidence type="ECO:0000313" key="3">
    <source>
        <dbReference type="EMBL" id="ACM04478.1"/>
    </source>
</evidence>
<keyword evidence="2" id="KW-0472">Membrane</keyword>
<accession>B9KYK9</accession>
<name>B9KYK9_THERP</name>
<evidence type="ECO:0000313" key="4">
    <source>
        <dbReference type="Proteomes" id="UP000000447"/>
    </source>
</evidence>
<dbReference type="AlphaFoldDB" id="B9KYK9"/>
<dbReference type="EMBL" id="CP001275">
    <property type="protein sequence ID" value="ACM04478.1"/>
    <property type="molecule type" value="Genomic_DNA"/>
</dbReference>
<keyword evidence="4" id="KW-1185">Reference proteome</keyword>
<keyword evidence="2" id="KW-0812">Transmembrane</keyword>
<feature type="region of interest" description="Disordered" evidence="1">
    <location>
        <begin position="76"/>
        <end position="98"/>
    </location>
</feature>
<feature type="transmembrane region" description="Helical" evidence="2">
    <location>
        <begin position="40"/>
        <end position="61"/>
    </location>
</feature>
<sequence length="98" mass="10554">MQWRILSAWFALLVVGGANAMLFWSSFNRVVGGFGTGRDWLGLVGGLFGVLVSLVVARWYLQRTGALVGGMEKRAVGDTAGEGTGRRGQHVGQSRSER</sequence>
<reference evidence="3 4" key="1">
    <citation type="journal article" date="2009" name="PLoS ONE">
        <title>Complete genome sequence of the aerobic CO-oxidizing thermophile Thermomicrobium roseum.</title>
        <authorList>
            <person name="Wu D."/>
            <person name="Raymond J."/>
            <person name="Wu M."/>
            <person name="Chatterji S."/>
            <person name="Ren Q."/>
            <person name="Graham J.E."/>
            <person name="Bryant D.A."/>
            <person name="Robb F."/>
            <person name="Colman A."/>
            <person name="Tallon L.J."/>
            <person name="Badger J.H."/>
            <person name="Madupu R."/>
            <person name="Ward N.L."/>
            <person name="Eisen J.A."/>
        </authorList>
    </citation>
    <scope>NUCLEOTIDE SEQUENCE [LARGE SCALE GENOMIC DNA]</scope>
    <source>
        <strain evidence="4">ATCC 27502 / DSM 5159 / P-2</strain>
    </source>
</reference>
<proteinExistence type="predicted"/>
<dbReference type="KEGG" id="tro:trd_0555"/>
<dbReference type="HOGENOM" id="CLU_2332722_0_0_0"/>